<reference evidence="10" key="1">
    <citation type="journal article" date="2019" name="Int. J. Syst. Evol. Microbiol.">
        <title>The Global Catalogue of Microorganisms (GCM) 10K type strain sequencing project: providing services to taxonomists for standard genome sequencing and annotation.</title>
        <authorList>
            <consortium name="The Broad Institute Genomics Platform"/>
            <consortium name="The Broad Institute Genome Sequencing Center for Infectious Disease"/>
            <person name="Wu L."/>
            <person name="Ma J."/>
        </authorList>
    </citation>
    <scope>NUCLEOTIDE SEQUENCE [LARGE SCALE GENOMIC DNA]</scope>
    <source>
        <strain evidence="10">JCM 15749</strain>
    </source>
</reference>
<feature type="transmembrane region" description="Helical" evidence="7">
    <location>
        <begin position="35"/>
        <end position="57"/>
    </location>
</feature>
<evidence type="ECO:0000259" key="8">
    <source>
        <dbReference type="Pfam" id="PF13396"/>
    </source>
</evidence>
<name>A0ABP5HFZ2_9ACTN</name>
<proteinExistence type="predicted"/>
<dbReference type="InterPro" id="IPR027379">
    <property type="entry name" value="CLS_N"/>
</dbReference>
<feature type="region of interest" description="Disordered" evidence="6">
    <location>
        <begin position="59"/>
        <end position="84"/>
    </location>
</feature>
<comment type="caution">
    <text evidence="9">The sequence shown here is derived from an EMBL/GenBank/DDBJ whole genome shotgun (WGS) entry which is preliminary data.</text>
</comment>
<dbReference type="Proteomes" id="UP001501480">
    <property type="component" value="Unassembled WGS sequence"/>
</dbReference>
<evidence type="ECO:0000256" key="1">
    <source>
        <dbReference type="ARBA" id="ARBA00004651"/>
    </source>
</evidence>
<accession>A0ABP5HFZ2</accession>
<keyword evidence="2" id="KW-1003">Cell membrane</keyword>
<sequence>MGKALLVVVAVALLIYAFFDLLATPKRDVRLLPKLAWFPVIVLAPFIGPLLWVFLGASRQRGTPPPRRPRRLGPDDDPDYLRGL</sequence>
<dbReference type="Pfam" id="PF13396">
    <property type="entry name" value="PLDc_N"/>
    <property type="match status" value="1"/>
</dbReference>
<organism evidence="9 10">
    <name type="scientific">Aeromicrobium halocynthiae</name>
    <dbReference type="NCBI Taxonomy" id="560557"/>
    <lineage>
        <taxon>Bacteria</taxon>
        <taxon>Bacillati</taxon>
        <taxon>Actinomycetota</taxon>
        <taxon>Actinomycetes</taxon>
        <taxon>Propionibacteriales</taxon>
        <taxon>Nocardioidaceae</taxon>
        <taxon>Aeromicrobium</taxon>
    </lineage>
</organism>
<keyword evidence="3 7" id="KW-0812">Transmembrane</keyword>
<evidence type="ECO:0000256" key="4">
    <source>
        <dbReference type="ARBA" id="ARBA00022989"/>
    </source>
</evidence>
<keyword evidence="4 7" id="KW-1133">Transmembrane helix</keyword>
<evidence type="ECO:0000313" key="10">
    <source>
        <dbReference type="Proteomes" id="UP001501480"/>
    </source>
</evidence>
<evidence type="ECO:0000256" key="6">
    <source>
        <dbReference type="SAM" id="MobiDB-lite"/>
    </source>
</evidence>
<evidence type="ECO:0000313" key="9">
    <source>
        <dbReference type="EMBL" id="GAA2075497.1"/>
    </source>
</evidence>
<gene>
    <name evidence="9" type="ORF">GCM10009821_13250</name>
</gene>
<keyword evidence="5 7" id="KW-0472">Membrane</keyword>
<protein>
    <recommendedName>
        <fullName evidence="8">Cardiolipin synthase N-terminal domain-containing protein</fullName>
    </recommendedName>
</protein>
<evidence type="ECO:0000256" key="5">
    <source>
        <dbReference type="ARBA" id="ARBA00023136"/>
    </source>
</evidence>
<evidence type="ECO:0000256" key="2">
    <source>
        <dbReference type="ARBA" id="ARBA00022475"/>
    </source>
</evidence>
<evidence type="ECO:0000256" key="7">
    <source>
        <dbReference type="SAM" id="Phobius"/>
    </source>
</evidence>
<dbReference type="EMBL" id="BAAAPY010000003">
    <property type="protein sequence ID" value="GAA2075497.1"/>
    <property type="molecule type" value="Genomic_DNA"/>
</dbReference>
<dbReference type="RefSeq" id="WP_344326174.1">
    <property type="nucleotide sequence ID" value="NZ_BAAAPY010000003.1"/>
</dbReference>
<comment type="subcellular location">
    <subcellularLocation>
        <location evidence="1">Cell membrane</location>
        <topology evidence="1">Multi-pass membrane protein</topology>
    </subcellularLocation>
</comment>
<feature type="domain" description="Cardiolipin synthase N-terminal" evidence="8">
    <location>
        <begin position="12"/>
        <end position="56"/>
    </location>
</feature>
<keyword evidence="10" id="KW-1185">Reference proteome</keyword>
<evidence type="ECO:0000256" key="3">
    <source>
        <dbReference type="ARBA" id="ARBA00022692"/>
    </source>
</evidence>